<name>A0A917GPT0_9MICC</name>
<organism evidence="2 3">
    <name type="scientific">Kocuria dechangensis</name>
    <dbReference type="NCBI Taxonomy" id="1176249"/>
    <lineage>
        <taxon>Bacteria</taxon>
        <taxon>Bacillati</taxon>
        <taxon>Actinomycetota</taxon>
        <taxon>Actinomycetes</taxon>
        <taxon>Micrococcales</taxon>
        <taxon>Micrococcaceae</taxon>
        <taxon>Kocuria</taxon>
    </lineage>
</organism>
<reference evidence="2" key="1">
    <citation type="journal article" date="2014" name="Int. J. Syst. Evol. Microbiol.">
        <title>Complete genome sequence of Corynebacterium casei LMG S-19264T (=DSM 44701T), isolated from a smear-ripened cheese.</title>
        <authorList>
            <consortium name="US DOE Joint Genome Institute (JGI-PGF)"/>
            <person name="Walter F."/>
            <person name="Albersmeier A."/>
            <person name="Kalinowski J."/>
            <person name="Ruckert C."/>
        </authorList>
    </citation>
    <scope>NUCLEOTIDE SEQUENCE</scope>
    <source>
        <strain evidence="2">CGMCC 1.12187</strain>
    </source>
</reference>
<keyword evidence="3" id="KW-1185">Reference proteome</keyword>
<keyword evidence="1" id="KW-1133">Transmembrane helix</keyword>
<keyword evidence="1" id="KW-0812">Transmembrane</keyword>
<gene>
    <name evidence="2" type="ORF">GCM10011374_15730</name>
</gene>
<evidence type="ECO:0000256" key="1">
    <source>
        <dbReference type="SAM" id="Phobius"/>
    </source>
</evidence>
<proteinExistence type="predicted"/>
<feature type="transmembrane region" description="Helical" evidence="1">
    <location>
        <begin position="30"/>
        <end position="49"/>
    </location>
</feature>
<evidence type="ECO:0000313" key="3">
    <source>
        <dbReference type="Proteomes" id="UP000638848"/>
    </source>
</evidence>
<accession>A0A917GPT0</accession>
<keyword evidence="1" id="KW-0472">Membrane</keyword>
<dbReference type="EMBL" id="BMEQ01000006">
    <property type="protein sequence ID" value="GGG53692.1"/>
    <property type="molecule type" value="Genomic_DNA"/>
</dbReference>
<dbReference type="RefSeq" id="WP_188535930.1">
    <property type="nucleotide sequence ID" value="NZ_BMEQ01000006.1"/>
</dbReference>
<evidence type="ECO:0008006" key="4">
    <source>
        <dbReference type="Google" id="ProtNLM"/>
    </source>
</evidence>
<comment type="caution">
    <text evidence="2">The sequence shown here is derived from an EMBL/GenBank/DDBJ whole genome shotgun (WGS) entry which is preliminary data.</text>
</comment>
<reference evidence="2" key="2">
    <citation type="submission" date="2020-09" db="EMBL/GenBank/DDBJ databases">
        <authorList>
            <person name="Sun Q."/>
            <person name="Zhou Y."/>
        </authorList>
    </citation>
    <scope>NUCLEOTIDE SEQUENCE</scope>
    <source>
        <strain evidence="2">CGMCC 1.12187</strain>
    </source>
</reference>
<feature type="transmembrane region" description="Helical" evidence="1">
    <location>
        <begin position="192"/>
        <end position="210"/>
    </location>
</feature>
<sequence>MADAVRQVPEKYGPVRQVFHPRLGSYWRRLLSCVPPLLVLAAGMLFLYYRRPAAGIAVVVAVVVLAAAAACWGRLRPVLVARTDDHLLRSRTVGFAAASLADVDHVVTVGSLHRDAGSPRKAGRPHLWVGDAAGRRVFALDGAVWDARTLGEVAEALGRPRTHVESATVRDAVRRWPRLVPWRLRHPRLRSAAGSAALLAVVALVVWLSVLQQSGA</sequence>
<protein>
    <recommendedName>
        <fullName evidence="4">PH domain-containing protein</fullName>
    </recommendedName>
</protein>
<feature type="transmembrane region" description="Helical" evidence="1">
    <location>
        <begin position="55"/>
        <end position="73"/>
    </location>
</feature>
<evidence type="ECO:0000313" key="2">
    <source>
        <dbReference type="EMBL" id="GGG53692.1"/>
    </source>
</evidence>
<dbReference type="Proteomes" id="UP000638848">
    <property type="component" value="Unassembled WGS sequence"/>
</dbReference>
<dbReference type="AlphaFoldDB" id="A0A917GPT0"/>